<dbReference type="PANTHER" id="PTHR32552:SF68">
    <property type="entry name" value="FERRICHROME OUTER MEMBRANE TRANSPORTER_PHAGE RECEPTOR"/>
    <property type="match status" value="1"/>
</dbReference>
<evidence type="ECO:0000256" key="2">
    <source>
        <dbReference type="ARBA" id="ARBA00009810"/>
    </source>
</evidence>
<keyword evidence="12 17" id="KW-0675">Receptor</keyword>
<evidence type="ECO:0000256" key="9">
    <source>
        <dbReference type="ARBA" id="ARBA00023065"/>
    </source>
</evidence>
<keyword evidence="11 14" id="KW-0472">Membrane</keyword>
<dbReference type="InterPro" id="IPR039426">
    <property type="entry name" value="TonB-dep_rcpt-like"/>
</dbReference>
<feature type="domain" description="Secretin/TonB short N-terminal" evidence="16">
    <location>
        <begin position="36"/>
        <end position="87"/>
    </location>
</feature>
<dbReference type="PROSITE" id="PS52016">
    <property type="entry name" value="TONB_DEPENDENT_REC_3"/>
    <property type="match status" value="1"/>
</dbReference>
<dbReference type="InterPro" id="IPR037066">
    <property type="entry name" value="Plug_dom_sf"/>
</dbReference>
<evidence type="ECO:0000256" key="4">
    <source>
        <dbReference type="ARBA" id="ARBA00022452"/>
    </source>
</evidence>
<evidence type="ECO:0000256" key="6">
    <source>
        <dbReference type="ARBA" id="ARBA00022692"/>
    </source>
</evidence>
<keyword evidence="9" id="KW-0406">Ion transport</keyword>
<dbReference type="SMART" id="SM00965">
    <property type="entry name" value="STN"/>
    <property type="match status" value="1"/>
</dbReference>
<keyword evidence="7" id="KW-0732">Signal</keyword>
<dbReference type="NCBIfam" id="TIGR01783">
    <property type="entry name" value="TonB-siderophor"/>
    <property type="match status" value="1"/>
</dbReference>
<gene>
    <name evidence="17" type="ORF">IE877_19340</name>
</gene>
<dbReference type="Gene3D" id="3.55.50.30">
    <property type="match status" value="1"/>
</dbReference>
<dbReference type="Pfam" id="PF00593">
    <property type="entry name" value="TonB_dep_Rec_b-barrel"/>
    <property type="match status" value="1"/>
</dbReference>
<reference evidence="17 18" key="1">
    <citation type="submission" date="2020-09" db="EMBL/GenBank/DDBJ databases">
        <title>Methylomonas albis sp. nov. and Methylomonas fluvii sp. nov.: Two cold-adapted methanotrophs from the River Elbe and an amended description of Methylovulum psychrotolerans strain Eb1.</title>
        <authorList>
            <person name="Bussmann I.K."/>
            <person name="Klings K.-W."/>
            <person name="Warnstedt J."/>
            <person name="Hoppert M."/>
            <person name="Saborowski A."/>
            <person name="Horn F."/>
            <person name="Liebner S."/>
        </authorList>
    </citation>
    <scope>NUCLEOTIDE SEQUENCE [LARGE SCALE GENOMIC DNA]</scope>
    <source>
        <strain evidence="17 18">EbA</strain>
    </source>
</reference>
<keyword evidence="10 15" id="KW-0798">TonB box</keyword>
<name>A0ABR9D6Y4_9GAMM</name>
<keyword evidence="6 14" id="KW-0812">Transmembrane</keyword>
<evidence type="ECO:0000256" key="5">
    <source>
        <dbReference type="ARBA" id="ARBA00022496"/>
    </source>
</evidence>
<dbReference type="InterPro" id="IPR011662">
    <property type="entry name" value="Secretin/TonB_short_N"/>
</dbReference>
<protein>
    <submittedName>
        <fullName evidence="17">TonB-dependent receptor</fullName>
    </submittedName>
</protein>
<evidence type="ECO:0000256" key="11">
    <source>
        <dbReference type="ARBA" id="ARBA00023136"/>
    </source>
</evidence>
<comment type="caution">
    <text evidence="17">The sequence shown here is derived from an EMBL/GenBank/DDBJ whole genome shotgun (WGS) entry which is preliminary data.</text>
</comment>
<keyword evidence="3 14" id="KW-0813">Transport</keyword>
<evidence type="ECO:0000313" key="17">
    <source>
        <dbReference type="EMBL" id="MBD9357999.1"/>
    </source>
</evidence>
<keyword evidence="4 14" id="KW-1134">Transmembrane beta strand</keyword>
<evidence type="ECO:0000313" key="18">
    <source>
        <dbReference type="Proteomes" id="UP000652176"/>
    </source>
</evidence>
<evidence type="ECO:0000256" key="15">
    <source>
        <dbReference type="RuleBase" id="RU003357"/>
    </source>
</evidence>
<evidence type="ECO:0000256" key="14">
    <source>
        <dbReference type="PROSITE-ProRule" id="PRU01360"/>
    </source>
</evidence>
<organism evidence="17 18">
    <name type="scientific">Methylomonas albis</name>
    <dbReference type="NCBI Taxonomy" id="1854563"/>
    <lineage>
        <taxon>Bacteria</taxon>
        <taxon>Pseudomonadati</taxon>
        <taxon>Pseudomonadota</taxon>
        <taxon>Gammaproteobacteria</taxon>
        <taxon>Methylococcales</taxon>
        <taxon>Methylococcaceae</taxon>
        <taxon>Methylomonas</taxon>
    </lineage>
</organism>
<dbReference type="InterPro" id="IPR036942">
    <property type="entry name" value="Beta-barrel_TonB_sf"/>
</dbReference>
<dbReference type="Pfam" id="PF07715">
    <property type="entry name" value="Plug"/>
    <property type="match status" value="1"/>
</dbReference>
<keyword evidence="18" id="KW-1185">Reference proteome</keyword>
<comment type="subcellular location">
    <subcellularLocation>
        <location evidence="1 14">Cell outer membrane</location>
        <topology evidence="1 14">Multi-pass membrane protein</topology>
    </subcellularLocation>
</comment>
<comment type="similarity">
    <text evidence="2 14 15">Belongs to the TonB-dependent receptor family.</text>
</comment>
<dbReference type="InterPro" id="IPR010105">
    <property type="entry name" value="TonB_sidphr_rcpt"/>
</dbReference>
<dbReference type="SUPFAM" id="SSF56935">
    <property type="entry name" value="Porins"/>
    <property type="match status" value="1"/>
</dbReference>
<accession>A0ABR9D6Y4</accession>
<dbReference type="PANTHER" id="PTHR32552">
    <property type="entry name" value="FERRICHROME IRON RECEPTOR-RELATED"/>
    <property type="match status" value="1"/>
</dbReference>
<evidence type="ECO:0000256" key="1">
    <source>
        <dbReference type="ARBA" id="ARBA00004571"/>
    </source>
</evidence>
<dbReference type="Pfam" id="PF07660">
    <property type="entry name" value="STN"/>
    <property type="match status" value="1"/>
</dbReference>
<keyword evidence="13 14" id="KW-0998">Cell outer membrane</keyword>
<keyword evidence="5" id="KW-0410">Iron transport</keyword>
<evidence type="ECO:0000256" key="10">
    <source>
        <dbReference type="ARBA" id="ARBA00023077"/>
    </source>
</evidence>
<dbReference type="EMBL" id="JACXSS010000001">
    <property type="protein sequence ID" value="MBD9357999.1"/>
    <property type="molecule type" value="Genomic_DNA"/>
</dbReference>
<evidence type="ECO:0000256" key="13">
    <source>
        <dbReference type="ARBA" id="ARBA00023237"/>
    </source>
</evidence>
<evidence type="ECO:0000256" key="3">
    <source>
        <dbReference type="ARBA" id="ARBA00022448"/>
    </source>
</evidence>
<dbReference type="InterPro" id="IPR000531">
    <property type="entry name" value="Beta-barrel_TonB"/>
</dbReference>
<evidence type="ECO:0000256" key="12">
    <source>
        <dbReference type="ARBA" id="ARBA00023170"/>
    </source>
</evidence>
<dbReference type="CDD" id="cd01347">
    <property type="entry name" value="ligand_gated_channel"/>
    <property type="match status" value="1"/>
</dbReference>
<evidence type="ECO:0000256" key="8">
    <source>
        <dbReference type="ARBA" id="ARBA00023004"/>
    </source>
</evidence>
<keyword evidence="8" id="KW-0408">Iron</keyword>
<dbReference type="InterPro" id="IPR012910">
    <property type="entry name" value="Plug_dom"/>
</dbReference>
<dbReference type="Gene3D" id="2.40.170.20">
    <property type="entry name" value="TonB-dependent receptor, beta-barrel domain"/>
    <property type="match status" value="1"/>
</dbReference>
<proteinExistence type="inferred from homology"/>
<evidence type="ECO:0000259" key="16">
    <source>
        <dbReference type="SMART" id="SM00965"/>
    </source>
</evidence>
<dbReference type="Proteomes" id="UP000652176">
    <property type="component" value="Unassembled WGS sequence"/>
</dbReference>
<dbReference type="Gene3D" id="2.170.130.10">
    <property type="entry name" value="TonB-dependent receptor, plug domain"/>
    <property type="match status" value="1"/>
</dbReference>
<evidence type="ECO:0000256" key="7">
    <source>
        <dbReference type="ARBA" id="ARBA00022729"/>
    </source>
</evidence>
<sequence>MVLVAPAVSADTLCHFDIPAQSLNDALLRYANQAHIQLLFSADMVRGFSSKTLQGDLEPTQALELLLKNSGLSYRFIDPATATLLEQQSQIDAPSRATEVTLMDSLTVTATRPVKALTNLASPVDVVGQEAGYRVTTIASATRIDTPIKEIPQSIQTINRQLIDDQQTLFLSDALNNVSGVVSRSLLFSPVIEGTLVRGFRAEQLIDGFTQYYNPGDRESTVNVERVEVLKGANGIFYSGGSGSPVGGVINVVSKLPQREASREIGFTAGSYNFYQPHFDLNQPLNDNILFRVTAQYTDSENPIDDIHTERYNINPSLVLTDNENTTLTLQGKVSHWAQPEYQGLPATGTIAGSFRVPRDLYIGRSDIPDSTSESQAVWAKLEHHINRIWSMDLRARYSNSSFDEKIQTLFNGTFVADTPLLAPSTWALVNGELAQQQQEFSYIANAIASFDFGITHNTVLFGGDYSKLKDDGFVEAAGPIGLVDLSKPSFPVAYSDPGVGAYNQFVANTVYGGYLQWQSTIAKGLHTLLSLRLGGLEIAYDDKVVKHSNTTTRLELLPRLGAVYDVTDQLSLFAGYSEGMRGQPFVNFDSAPVPEMSQQMETGFKFEFANRLSGQVAVYQIDRQQVAVPNTGVGLFYTSSGYQRSQGIETDLLWQFSDEFQVVANYAHTNARFMLDSGGIAKGNRVAWVPEDAGRLWVNYRFKNELLTGVSLGVGVNLRSGSYIAHDNAFKVNGYHSFDATAAYEMQGLRLALTAKNLTDNDYFQPFQYFGGGYIGGGRVVPSAGASLYFSAALRF</sequence>